<evidence type="ECO:0008006" key="3">
    <source>
        <dbReference type="Google" id="ProtNLM"/>
    </source>
</evidence>
<dbReference type="RefSeq" id="WP_271185263.1">
    <property type="nucleotide sequence ID" value="NZ_BSFE01000001.1"/>
</dbReference>
<dbReference type="AlphaFoldDB" id="A0A9W6IIC0"/>
<evidence type="ECO:0000313" key="2">
    <source>
        <dbReference type="Proteomes" id="UP001143486"/>
    </source>
</evidence>
<reference evidence="1" key="1">
    <citation type="journal article" date="2014" name="Int. J. Syst. Evol. Microbiol.">
        <title>Complete genome sequence of Corynebacterium casei LMG S-19264T (=DSM 44701T), isolated from a smear-ripened cheese.</title>
        <authorList>
            <consortium name="US DOE Joint Genome Institute (JGI-PGF)"/>
            <person name="Walter F."/>
            <person name="Albersmeier A."/>
            <person name="Kalinowski J."/>
            <person name="Ruckert C."/>
        </authorList>
    </citation>
    <scope>NUCLEOTIDE SEQUENCE</scope>
    <source>
        <strain evidence="1">VKM B-1513</strain>
    </source>
</reference>
<gene>
    <name evidence="1" type="primary">spmY</name>
    <name evidence="1" type="ORF">GCM10017621_03740</name>
</gene>
<dbReference type="Proteomes" id="UP001143486">
    <property type="component" value="Unassembled WGS sequence"/>
</dbReference>
<comment type="caution">
    <text evidence="1">The sequence shown here is derived from an EMBL/GenBank/DDBJ whole genome shotgun (WGS) entry which is preliminary data.</text>
</comment>
<sequence length="352" mass="38276">MPANTAETLNVLAKMKDPGKRRELAMGVVDLCLAQPLSPTADPVAGELLVTLSARSDTETKAEIAARLAPCDWAPHDIIRFLAFEPIEVSAVIIEKSSKLTQKDMIELAETGTTEHRKVLAMRANLCLAVSDTLARPGEAIVLRALANNSTAEISENTLDICLTVARDNPKLREALARRHDLTTDFATQLCIMLPENWREELYRRFGLDKDKVEALAVETALSATPEDVDKEAAKRVNDAAKDGKLDGKYALDALVRGEEAVFDHAIAHLCGIKVSQWRIALAMGGVRAAAMACQAANLERTAYPVIHKALQRSGRMHQALEGDAMSAAANVFRMYGPEKAAKVLRQMGSRG</sequence>
<keyword evidence="2" id="KW-1185">Reference proteome</keyword>
<name>A0A9W6IIC0_9PROT</name>
<dbReference type="Pfam" id="PF10098">
    <property type="entry name" value="DUF2336"/>
    <property type="match status" value="1"/>
</dbReference>
<proteinExistence type="predicted"/>
<dbReference type="InterPro" id="IPR019285">
    <property type="entry name" value="DUF2336"/>
</dbReference>
<reference evidence="1" key="2">
    <citation type="submission" date="2023-01" db="EMBL/GenBank/DDBJ databases">
        <authorList>
            <person name="Sun Q."/>
            <person name="Evtushenko L."/>
        </authorList>
    </citation>
    <scope>NUCLEOTIDE SEQUENCE</scope>
    <source>
        <strain evidence="1">VKM B-1513</strain>
    </source>
</reference>
<dbReference type="EMBL" id="BSFE01000001">
    <property type="protein sequence ID" value="GLK50866.1"/>
    <property type="molecule type" value="Genomic_DNA"/>
</dbReference>
<evidence type="ECO:0000313" key="1">
    <source>
        <dbReference type="EMBL" id="GLK50866.1"/>
    </source>
</evidence>
<accession>A0A9W6IIC0</accession>
<protein>
    <recommendedName>
        <fullName evidence="3">DUF2336 domain-containing protein</fullName>
    </recommendedName>
</protein>
<organism evidence="1 2">
    <name type="scientific">Maricaulis virginensis</name>
    <dbReference type="NCBI Taxonomy" id="144022"/>
    <lineage>
        <taxon>Bacteria</taxon>
        <taxon>Pseudomonadati</taxon>
        <taxon>Pseudomonadota</taxon>
        <taxon>Alphaproteobacteria</taxon>
        <taxon>Maricaulales</taxon>
        <taxon>Maricaulaceae</taxon>
        <taxon>Maricaulis</taxon>
    </lineage>
</organism>